<dbReference type="EMBL" id="BMML01000002">
    <property type="protein sequence ID" value="GGM91509.1"/>
    <property type="molecule type" value="Genomic_DNA"/>
</dbReference>
<name>A0A917UGU7_9ACTN</name>
<keyword evidence="2" id="KW-1185">Reference proteome</keyword>
<gene>
    <name evidence="1" type="ORF">GCM10011578_009370</name>
</gene>
<reference evidence="1" key="2">
    <citation type="submission" date="2020-09" db="EMBL/GenBank/DDBJ databases">
        <authorList>
            <person name="Sun Q."/>
            <person name="Zhou Y."/>
        </authorList>
    </citation>
    <scope>NUCLEOTIDE SEQUENCE</scope>
    <source>
        <strain evidence="1">CGMCC 4.7110</strain>
    </source>
</reference>
<sequence length="52" mass="5896">MPFILNTDEVEERDRAEFVHEALGATMVPIELHWPGHRRSVAAHGVVTDWAT</sequence>
<organism evidence="1 2">
    <name type="scientific">Streptomyces fuscichromogenes</name>
    <dbReference type="NCBI Taxonomy" id="1324013"/>
    <lineage>
        <taxon>Bacteria</taxon>
        <taxon>Bacillati</taxon>
        <taxon>Actinomycetota</taxon>
        <taxon>Actinomycetes</taxon>
        <taxon>Kitasatosporales</taxon>
        <taxon>Streptomycetaceae</taxon>
        <taxon>Streptomyces</taxon>
    </lineage>
</organism>
<reference evidence="1" key="1">
    <citation type="journal article" date="2014" name="Int. J. Syst. Evol. Microbiol.">
        <title>Complete genome sequence of Corynebacterium casei LMG S-19264T (=DSM 44701T), isolated from a smear-ripened cheese.</title>
        <authorList>
            <consortium name="US DOE Joint Genome Institute (JGI-PGF)"/>
            <person name="Walter F."/>
            <person name="Albersmeier A."/>
            <person name="Kalinowski J."/>
            <person name="Ruckert C."/>
        </authorList>
    </citation>
    <scope>NUCLEOTIDE SEQUENCE</scope>
    <source>
        <strain evidence="1">CGMCC 4.7110</strain>
    </source>
</reference>
<dbReference type="Proteomes" id="UP000653411">
    <property type="component" value="Unassembled WGS sequence"/>
</dbReference>
<accession>A0A917UGU7</accession>
<comment type="caution">
    <text evidence="1">The sequence shown here is derived from an EMBL/GenBank/DDBJ whole genome shotgun (WGS) entry which is preliminary data.</text>
</comment>
<evidence type="ECO:0000313" key="2">
    <source>
        <dbReference type="Proteomes" id="UP000653411"/>
    </source>
</evidence>
<proteinExistence type="predicted"/>
<protein>
    <submittedName>
        <fullName evidence="1">Uncharacterized protein</fullName>
    </submittedName>
</protein>
<evidence type="ECO:0000313" key="1">
    <source>
        <dbReference type="EMBL" id="GGM91509.1"/>
    </source>
</evidence>
<dbReference type="AlphaFoldDB" id="A0A917UGU7"/>
<dbReference type="RefSeq" id="WP_189261270.1">
    <property type="nucleotide sequence ID" value="NZ_BMML01000002.1"/>
</dbReference>